<keyword evidence="6" id="KW-0493">Microtubule</keyword>
<dbReference type="PROSITE" id="PS50067">
    <property type="entry name" value="KINESIN_MOTOR_2"/>
    <property type="match status" value="1"/>
</dbReference>
<feature type="compositionally biased region" description="Acidic residues" evidence="7">
    <location>
        <begin position="862"/>
        <end position="871"/>
    </location>
</feature>
<dbReference type="SUPFAM" id="SSF52540">
    <property type="entry name" value="P-loop containing nucleoside triphosphate hydrolases"/>
    <property type="match status" value="1"/>
</dbReference>
<dbReference type="PANTHER" id="PTHR47968">
    <property type="entry name" value="CENTROMERE PROTEIN E"/>
    <property type="match status" value="1"/>
</dbReference>
<evidence type="ECO:0000256" key="7">
    <source>
        <dbReference type="SAM" id="MobiDB-lite"/>
    </source>
</evidence>
<dbReference type="InterPro" id="IPR001752">
    <property type="entry name" value="Kinesin_motor_dom"/>
</dbReference>
<evidence type="ECO:0000313" key="9">
    <source>
        <dbReference type="EMBL" id="WFD14388.1"/>
    </source>
</evidence>
<organism evidence="9 10">
    <name type="scientific">Malassezia arunalokei</name>
    <dbReference type="NCBI Taxonomy" id="1514897"/>
    <lineage>
        <taxon>Eukaryota</taxon>
        <taxon>Fungi</taxon>
        <taxon>Dikarya</taxon>
        <taxon>Basidiomycota</taxon>
        <taxon>Ustilaginomycotina</taxon>
        <taxon>Malasseziomycetes</taxon>
        <taxon>Malasseziales</taxon>
        <taxon>Malasseziaceae</taxon>
        <taxon>Malassezia</taxon>
    </lineage>
</organism>
<dbReference type="PROSITE" id="PS00411">
    <property type="entry name" value="KINESIN_MOTOR_1"/>
    <property type="match status" value="1"/>
</dbReference>
<reference evidence="9 10" key="1">
    <citation type="submission" date="2023-03" db="EMBL/GenBank/DDBJ databases">
        <title>Mating type loci evolution in Malassezia.</title>
        <authorList>
            <person name="Coelho M.A."/>
        </authorList>
    </citation>
    <scope>NUCLEOTIDE SEQUENCE [LARGE SCALE GENOMIC DNA]</scope>
    <source>
        <strain evidence="9 10">CBS 13387</strain>
    </source>
</reference>
<dbReference type="Gene3D" id="3.40.850.10">
    <property type="entry name" value="Kinesin motor domain"/>
    <property type="match status" value="1"/>
</dbReference>
<dbReference type="GO" id="GO:0003777">
    <property type="term" value="F:microtubule motor activity"/>
    <property type="evidence" value="ECO:0007669"/>
    <property type="project" value="InterPro"/>
</dbReference>
<evidence type="ECO:0000259" key="8">
    <source>
        <dbReference type="PROSITE" id="PS50067"/>
    </source>
</evidence>
<dbReference type="Pfam" id="PF00225">
    <property type="entry name" value="Kinesin"/>
    <property type="match status" value="1"/>
</dbReference>
<dbReference type="InterPro" id="IPR036961">
    <property type="entry name" value="Kinesin_motor_dom_sf"/>
</dbReference>
<dbReference type="PRINTS" id="PR00380">
    <property type="entry name" value="KINESINHEAVY"/>
</dbReference>
<evidence type="ECO:0000256" key="5">
    <source>
        <dbReference type="PROSITE-ProRule" id="PRU00283"/>
    </source>
</evidence>
<evidence type="ECO:0000313" key="10">
    <source>
        <dbReference type="Proteomes" id="UP001217582"/>
    </source>
</evidence>
<dbReference type="GO" id="GO:0008017">
    <property type="term" value="F:microtubule binding"/>
    <property type="evidence" value="ECO:0007669"/>
    <property type="project" value="InterPro"/>
</dbReference>
<comment type="similarity">
    <text evidence="5 6">Belongs to the TRAFAC class myosin-kinesin ATPase superfamily. Kinesin family.</text>
</comment>
<keyword evidence="1 5" id="KW-0547">Nucleotide-binding</keyword>
<feature type="compositionally biased region" description="Basic and acidic residues" evidence="7">
    <location>
        <begin position="209"/>
        <end position="222"/>
    </location>
</feature>
<feature type="compositionally biased region" description="Basic and acidic residues" evidence="7">
    <location>
        <begin position="66"/>
        <end position="75"/>
    </location>
</feature>
<keyword evidence="2 5" id="KW-0067">ATP-binding</keyword>
<keyword evidence="10" id="KW-1185">Reference proteome</keyword>
<feature type="domain" description="Kinesin motor" evidence="8">
    <location>
        <begin position="265"/>
        <end position="592"/>
    </location>
</feature>
<name>A0AAJ5Z004_9BASI</name>
<evidence type="ECO:0000256" key="2">
    <source>
        <dbReference type="ARBA" id="ARBA00022840"/>
    </source>
</evidence>
<dbReference type="InterPro" id="IPR027417">
    <property type="entry name" value="P-loop_NTPase"/>
</dbReference>
<dbReference type="GO" id="GO:0005874">
    <property type="term" value="C:microtubule"/>
    <property type="evidence" value="ECO:0007669"/>
    <property type="project" value="UniProtKB-KW"/>
</dbReference>
<feature type="region of interest" description="Disordered" evidence="7">
    <location>
        <begin position="209"/>
        <end position="234"/>
    </location>
</feature>
<feature type="compositionally biased region" description="Low complexity" evidence="7">
    <location>
        <begin position="97"/>
        <end position="111"/>
    </location>
</feature>
<dbReference type="EMBL" id="CP119916">
    <property type="protein sequence ID" value="WFD14388.1"/>
    <property type="molecule type" value="Genomic_DNA"/>
</dbReference>
<keyword evidence="4 5" id="KW-0505">Motor protein</keyword>
<accession>A0AAJ5Z004</accession>
<dbReference type="AlphaFoldDB" id="A0AAJ5Z004"/>
<gene>
    <name evidence="9" type="ORF">MARU1_000392</name>
</gene>
<dbReference type="CDD" id="cd01374">
    <property type="entry name" value="KISc_CENP_E"/>
    <property type="match status" value="1"/>
</dbReference>
<evidence type="ECO:0000256" key="1">
    <source>
        <dbReference type="ARBA" id="ARBA00022741"/>
    </source>
</evidence>
<dbReference type="PANTHER" id="PTHR47968:SF75">
    <property type="entry name" value="CENTROMERE-ASSOCIATED PROTEIN E"/>
    <property type="match status" value="1"/>
</dbReference>
<dbReference type="SMART" id="SM00129">
    <property type="entry name" value="KISc"/>
    <property type="match status" value="1"/>
</dbReference>
<dbReference type="Proteomes" id="UP001217582">
    <property type="component" value="Chromosome 1"/>
</dbReference>
<proteinExistence type="inferred from homology"/>
<evidence type="ECO:0000256" key="3">
    <source>
        <dbReference type="ARBA" id="ARBA00023054"/>
    </source>
</evidence>
<sequence length="871" mass="95597">MDVDGANVGVGTAGPGAQERAAGFVSITEPGIGPPSQKKSRTPFMPTPRKRPVRPIVPVSSPAWTKRPEDFHMKPLSDSTMTNVAGRMSPQKTPVHTPVAGPRVVRAAVTPDGPHTAARHAKAPSMRATRPATSLSLSRPVPPQPATSLAASRTDGPVPQERPASPALSPMPPIRPVDMVHPSQAMSPARTVRAKVTEGIIPNRHRNHEARATPKPRVERRAGSPLRRIPRPPLPDSRIDILSLQHQVSDSSFVLEQDDTQATDAVQVHVRLRPTHPNEECAWVTPSGSASLMLDPSISETKMQPNLGMPFYFDHVHTGSSNANVYATLARPLVHSALHGYNALIFAYGQTASGKTFTLSGDDDGREPGMIPRAVNDLFQGICQGSAQREYLIRVSYLEIWNEIVRDLLEPTNQPHVRDDRRRGANAVLVAPLHEEVVTSPAGVFKLLARGEANRHMGATDWNERSSRSHTCFKITIESWDREPSAMRPYRVSELSLIDLAGSERHSTHTSQRRTEGGNINKSLLSLGKVIFALSEKNVGHVPYRDSKLTRILQNSLSGRARIAVVCTLNPSPAMVEESLGTLNFARRIKHVRVRASINEFEGDMSALDESHALLARYREEMGTLRAQVARLEAHKSRESQPLTVEALQSRLDELGALILPGGQAPPESEVSHPISPTKQRGFTFDDPLPVVQEKLHAALQKIQRLERQLAARLSLPMSASNEKDERIQYLLQRIQELETVCEAQTVDAPQAIREDVELEWLERVEAAEAATRKREAFLAEISAECARLRRANEALVRLAHAQTSSMVTQLAERQDAPRAPPVLSIFAPRLRPATVLGTQRAQAAPDISIDDESSGRLSSSDIDDLLLDAE</sequence>
<feature type="binding site" evidence="5">
    <location>
        <begin position="349"/>
        <end position="356"/>
    </location>
    <ligand>
        <name>ATP</name>
        <dbReference type="ChEBI" id="CHEBI:30616"/>
    </ligand>
</feature>
<protein>
    <recommendedName>
        <fullName evidence="6">Kinesin-like protein</fullName>
    </recommendedName>
</protein>
<dbReference type="GO" id="GO:0005524">
    <property type="term" value="F:ATP binding"/>
    <property type="evidence" value="ECO:0007669"/>
    <property type="project" value="UniProtKB-UniRule"/>
</dbReference>
<keyword evidence="3" id="KW-0175">Coiled coil</keyword>
<dbReference type="GO" id="GO:0007018">
    <property type="term" value="P:microtubule-based movement"/>
    <property type="evidence" value="ECO:0007669"/>
    <property type="project" value="InterPro"/>
</dbReference>
<feature type="region of interest" description="Disordered" evidence="7">
    <location>
        <begin position="1"/>
        <end position="173"/>
    </location>
</feature>
<dbReference type="InterPro" id="IPR019821">
    <property type="entry name" value="Kinesin_motor_CS"/>
</dbReference>
<feature type="region of interest" description="Disordered" evidence="7">
    <location>
        <begin position="842"/>
        <end position="871"/>
    </location>
</feature>
<evidence type="ECO:0000256" key="6">
    <source>
        <dbReference type="RuleBase" id="RU000394"/>
    </source>
</evidence>
<evidence type="ECO:0000256" key="4">
    <source>
        <dbReference type="ARBA" id="ARBA00023175"/>
    </source>
</evidence>
<dbReference type="InterPro" id="IPR027640">
    <property type="entry name" value="Kinesin-like_fam"/>
</dbReference>